<dbReference type="InterPro" id="IPR014752">
    <property type="entry name" value="Arrestin-like_C"/>
</dbReference>
<dbReference type="Gene3D" id="2.60.40.640">
    <property type="match status" value="2"/>
</dbReference>
<evidence type="ECO:0000313" key="5">
    <source>
        <dbReference type="EMBL" id="SSX33751.1"/>
    </source>
</evidence>
<dbReference type="PANTHER" id="PTHR11188:SF176">
    <property type="entry name" value="ARRESTIN DOMAIN-CONTAINING PROTEIN 1"/>
    <property type="match status" value="1"/>
</dbReference>
<dbReference type="InterPro" id="IPR011021">
    <property type="entry name" value="Arrestin-like_N"/>
</dbReference>
<evidence type="ECO:0000256" key="1">
    <source>
        <dbReference type="ARBA" id="ARBA00005298"/>
    </source>
</evidence>
<evidence type="ECO:0000256" key="3">
    <source>
        <dbReference type="SAM" id="MobiDB-lite"/>
    </source>
</evidence>
<evidence type="ECO:0000256" key="2">
    <source>
        <dbReference type="ARBA" id="ARBA00022606"/>
    </source>
</evidence>
<dbReference type="GO" id="GO:0005737">
    <property type="term" value="C:cytoplasm"/>
    <property type="evidence" value="ECO:0007669"/>
    <property type="project" value="TreeGrafter"/>
</dbReference>
<organism evidence="5">
    <name type="scientific">Culicoides sonorensis</name>
    <name type="common">Biting midge</name>
    <dbReference type="NCBI Taxonomy" id="179676"/>
    <lineage>
        <taxon>Eukaryota</taxon>
        <taxon>Metazoa</taxon>
        <taxon>Ecdysozoa</taxon>
        <taxon>Arthropoda</taxon>
        <taxon>Hexapoda</taxon>
        <taxon>Insecta</taxon>
        <taxon>Pterygota</taxon>
        <taxon>Neoptera</taxon>
        <taxon>Endopterygota</taxon>
        <taxon>Diptera</taxon>
        <taxon>Nematocera</taxon>
        <taxon>Chironomoidea</taxon>
        <taxon>Ceratopogonidae</taxon>
        <taxon>Ceratopogoninae</taxon>
        <taxon>Culicoides</taxon>
        <taxon>Monoculicoides</taxon>
    </lineage>
</organism>
<proteinExistence type="inferred from homology"/>
<comment type="similarity">
    <text evidence="1">Belongs to the arrestin family.</text>
</comment>
<accession>A0A336MW53</accession>
<dbReference type="Pfam" id="PF02752">
    <property type="entry name" value="Arrestin_C"/>
    <property type="match status" value="1"/>
</dbReference>
<dbReference type="InterPro" id="IPR050357">
    <property type="entry name" value="Arrestin_domain-protein"/>
</dbReference>
<evidence type="ECO:0000259" key="4">
    <source>
        <dbReference type="SMART" id="SM01017"/>
    </source>
</evidence>
<name>A0A336MW53_CULSO</name>
<dbReference type="SUPFAM" id="SSF81296">
    <property type="entry name" value="E set domains"/>
    <property type="match status" value="2"/>
</dbReference>
<dbReference type="VEuPathDB" id="VectorBase:CSON006886"/>
<gene>
    <name evidence="5" type="primary">CSON006886</name>
</gene>
<feature type="region of interest" description="Disordered" evidence="3">
    <location>
        <begin position="383"/>
        <end position="415"/>
    </location>
</feature>
<sequence length="415" mass="46183">MGLKDCQIILDNPWNTYYAGQTVNGKVEFTFDKPKKVRGIIIKFTGEANTEWTEEETKKDQEGKEHTETTHLTGNEEYFTIQYYLLGGKNSKETEIEAGTHTYPFTCALPPTLPSSYEGKWGHVRYTIKVTLDRPWKFDQDTMMAFTVITPVDLNQNVKCKEPMKLELEKNFCCFCCKSGPLSVIVHLPVTGFVSGQIIPITAEVDNASNVTVDALKLCLRKKISFSVNQPRSARKTEIEKIDELSMGPIDKGGSRTWEQKIEVPALPPSNLVNCGIIDLDYELFVEAQVSGLLYKNLSGAVPIVLGTIPLTDWKSPVPYTDNPQVMPETDPSMLPTQPVSPASPPAQGGAIGWGVADQNNLYPNIPPPTFTESQFKAKIVGKNDSQHTRTVGSQEYAPRYPTYSFMPTAPPTNY</sequence>
<protein>
    <submittedName>
        <fullName evidence="5">CSON006886 protein</fullName>
    </submittedName>
</protein>
<dbReference type="GO" id="GO:0015031">
    <property type="term" value="P:protein transport"/>
    <property type="evidence" value="ECO:0007669"/>
    <property type="project" value="TreeGrafter"/>
</dbReference>
<feature type="domain" description="Arrestin C-terminal-like" evidence="4">
    <location>
        <begin position="178"/>
        <end position="311"/>
    </location>
</feature>
<reference evidence="5" key="1">
    <citation type="submission" date="2018-07" db="EMBL/GenBank/DDBJ databases">
        <authorList>
            <person name="Quirk P.G."/>
            <person name="Krulwich T.A."/>
        </authorList>
    </citation>
    <scope>NUCLEOTIDE SEQUENCE</scope>
</reference>
<dbReference type="EMBL" id="UFQT01002599">
    <property type="protein sequence ID" value="SSX33751.1"/>
    <property type="molecule type" value="Genomic_DNA"/>
</dbReference>
<dbReference type="PANTHER" id="PTHR11188">
    <property type="entry name" value="ARRESTIN DOMAIN CONTAINING PROTEIN"/>
    <property type="match status" value="1"/>
</dbReference>
<keyword evidence="2" id="KW-0716">Sensory transduction</keyword>
<dbReference type="OMA" id="FCCLCCG"/>
<dbReference type="InterPro" id="IPR014756">
    <property type="entry name" value="Ig_E-set"/>
</dbReference>
<dbReference type="Pfam" id="PF00339">
    <property type="entry name" value="Arrestin_N"/>
    <property type="match status" value="1"/>
</dbReference>
<dbReference type="SMART" id="SM01017">
    <property type="entry name" value="Arrestin_C"/>
    <property type="match status" value="1"/>
</dbReference>
<dbReference type="AlphaFoldDB" id="A0A336MW53"/>
<dbReference type="InterPro" id="IPR011022">
    <property type="entry name" value="Arrestin_C-like"/>
</dbReference>